<dbReference type="PANTHER" id="PTHR21047:SF2">
    <property type="entry name" value="THYMIDINE DIPHOSPHO-4-KETO-RHAMNOSE 3,5-EPIMERASE"/>
    <property type="match status" value="1"/>
</dbReference>
<organism evidence="4 5">
    <name type="scientific">Cellulosimicrobium arenosum</name>
    <dbReference type="NCBI Taxonomy" id="2708133"/>
    <lineage>
        <taxon>Bacteria</taxon>
        <taxon>Bacillati</taxon>
        <taxon>Actinomycetota</taxon>
        <taxon>Actinomycetes</taxon>
        <taxon>Micrococcales</taxon>
        <taxon>Promicromonosporaceae</taxon>
        <taxon>Cellulosimicrobium</taxon>
    </lineage>
</organism>
<dbReference type="CDD" id="cd00438">
    <property type="entry name" value="cupin_RmlC"/>
    <property type="match status" value="1"/>
</dbReference>
<dbReference type="GO" id="GO:0000271">
    <property type="term" value="P:polysaccharide biosynthetic process"/>
    <property type="evidence" value="ECO:0007669"/>
    <property type="project" value="TreeGrafter"/>
</dbReference>
<sequence>MDVRELTVPGAWELTPRQFPDDRGVFLEWFTAGALRAASGRRLELAQANASTSRAGVVRGIHYADTPPGQAKYVTCAAGSVLDVVVDLRVGSPTFGRWDAVVLDTRDRRAVFLSEGLGHGFMALEDDSTVVYLCSTGYAPEREHGVDPRDPDLGIDWPTHGPGGEPLTPSFSAKDAAAPTLDAARDAGALPSWDEVSAFLRTLEG</sequence>
<evidence type="ECO:0000256" key="2">
    <source>
        <dbReference type="PIRSR" id="PIRSR600888-1"/>
    </source>
</evidence>
<dbReference type="Pfam" id="PF00908">
    <property type="entry name" value="dTDP_sugar_isom"/>
    <property type="match status" value="1"/>
</dbReference>
<protein>
    <submittedName>
        <fullName evidence="4">dTDP-4-dehydrorhamnose 3,5-epimerase family protein</fullName>
    </submittedName>
</protein>
<dbReference type="PANTHER" id="PTHR21047">
    <property type="entry name" value="DTDP-6-DEOXY-D-GLUCOSE-3,5 EPIMERASE"/>
    <property type="match status" value="1"/>
</dbReference>
<gene>
    <name evidence="4" type="ORF">IF651_14140</name>
</gene>
<comment type="caution">
    <text evidence="4">The sequence shown here is derived from an EMBL/GenBank/DDBJ whole genome shotgun (WGS) entry which is preliminary data.</text>
</comment>
<evidence type="ECO:0000313" key="4">
    <source>
        <dbReference type="EMBL" id="MBD8080195.1"/>
    </source>
</evidence>
<evidence type="ECO:0000256" key="3">
    <source>
        <dbReference type="PIRSR" id="PIRSR600888-3"/>
    </source>
</evidence>
<dbReference type="GO" id="GO:0008830">
    <property type="term" value="F:dTDP-4-dehydrorhamnose 3,5-epimerase activity"/>
    <property type="evidence" value="ECO:0007669"/>
    <property type="project" value="InterPro"/>
</dbReference>
<feature type="site" description="Participates in a stacking interaction with the thymidine ring of dTDP-4-oxo-6-deoxyglucose" evidence="3">
    <location>
        <position position="138"/>
    </location>
</feature>
<feature type="active site" description="Proton acceptor" evidence="2">
    <location>
        <position position="62"/>
    </location>
</feature>
<dbReference type="Proteomes" id="UP000610846">
    <property type="component" value="Unassembled WGS sequence"/>
</dbReference>
<dbReference type="InterPro" id="IPR000888">
    <property type="entry name" value="RmlC-like"/>
</dbReference>
<comment type="similarity">
    <text evidence="1">Belongs to the dTDP-4-dehydrorhamnose 3,5-epimerase family.</text>
</comment>
<dbReference type="AlphaFoldDB" id="A0A927PGD3"/>
<dbReference type="GO" id="GO:0019305">
    <property type="term" value="P:dTDP-rhamnose biosynthetic process"/>
    <property type="evidence" value="ECO:0007669"/>
    <property type="project" value="TreeGrafter"/>
</dbReference>
<dbReference type="EMBL" id="JACYHB010000013">
    <property type="protein sequence ID" value="MBD8080195.1"/>
    <property type="molecule type" value="Genomic_DNA"/>
</dbReference>
<reference evidence="4" key="1">
    <citation type="journal article" date="2018" name="Curr. Microbiol.">
        <title>Cellulosimicrobium arenosum sp. nov., Isolated from Marine Sediment Sand.</title>
        <authorList>
            <person name="Oh M."/>
            <person name="Kim J.H."/>
            <person name="Yoon J.H."/>
            <person name="Schumann P."/>
            <person name="Kim W."/>
        </authorList>
    </citation>
    <scope>NUCLEOTIDE SEQUENCE</scope>
    <source>
        <strain evidence="4">KCTC 49039</strain>
    </source>
</reference>
<dbReference type="Gene3D" id="2.60.120.10">
    <property type="entry name" value="Jelly Rolls"/>
    <property type="match status" value="1"/>
</dbReference>
<dbReference type="GO" id="GO:0005829">
    <property type="term" value="C:cytosol"/>
    <property type="evidence" value="ECO:0007669"/>
    <property type="project" value="TreeGrafter"/>
</dbReference>
<evidence type="ECO:0000256" key="1">
    <source>
        <dbReference type="ARBA" id="ARBA00010154"/>
    </source>
</evidence>
<keyword evidence="5" id="KW-1185">Reference proteome</keyword>
<dbReference type="InterPro" id="IPR014710">
    <property type="entry name" value="RmlC-like_jellyroll"/>
</dbReference>
<evidence type="ECO:0000313" key="5">
    <source>
        <dbReference type="Proteomes" id="UP000610846"/>
    </source>
</evidence>
<reference evidence="4" key="2">
    <citation type="submission" date="2020-09" db="EMBL/GenBank/DDBJ databases">
        <authorList>
            <person name="Yu Y."/>
        </authorList>
    </citation>
    <scope>NUCLEOTIDE SEQUENCE</scope>
    <source>
        <strain evidence="4">KCTC 49039</strain>
    </source>
</reference>
<dbReference type="SUPFAM" id="SSF51182">
    <property type="entry name" value="RmlC-like cupins"/>
    <property type="match status" value="1"/>
</dbReference>
<accession>A0A927PGD3</accession>
<feature type="active site" description="Proton donor" evidence="2">
    <location>
        <position position="132"/>
    </location>
</feature>
<dbReference type="InterPro" id="IPR011051">
    <property type="entry name" value="RmlC_Cupin_sf"/>
</dbReference>
<proteinExistence type="inferred from homology"/>
<dbReference type="RefSeq" id="WP_191829783.1">
    <property type="nucleotide sequence ID" value="NZ_JACYHB010000013.1"/>
</dbReference>
<name>A0A927PGD3_9MICO</name>